<keyword evidence="2 4" id="KW-0378">Hydrolase</keyword>
<evidence type="ECO:0000256" key="2">
    <source>
        <dbReference type="ARBA" id="ARBA00022801"/>
    </source>
</evidence>
<dbReference type="Proteomes" id="UP000095517">
    <property type="component" value="Unassembled WGS sequence"/>
</dbReference>
<dbReference type="SFLD" id="SFLDS00003">
    <property type="entry name" value="Haloacid_Dehalogenase"/>
    <property type="match status" value="1"/>
</dbReference>
<organism evidence="4 5">
    <name type="scientific">Bacteroides finegoldii</name>
    <dbReference type="NCBI Taxonomy" id="338188"/>
    <lineage>
        <taxon>Bacteria</taxon>
        <taxon>Pseudomonadati</taxon>
        <taxon>Bacteroidota</taxon>
        <taxon>Bacteroidia</taxon>
        <taxon>Bacteroidales</taxon>
        <taxon>Bacteroidaceae</taxon>
        <taxon>Bacteroides</taxon>
    </lineage>
</organism>
<dbReference type="InterPro" id="IPR023198">
    <property type="entry name" value="PGP-like_dom2"/>
</dbReference>
<dbReference type="NCBIfam" id="TIGR01549">
    <property type="entry name" value="HAD-SF-IA-v1"/>
    <property type="match status" value="1"/>
</dbReference>
<dbReference type="Gene3D" id="1.10.150.240">
    <property type="entry name" value="Putative phosphatase, domain 2"/>
    <property type="match status" value="1"/>
</dbReference>
<dbReference type="InterPro" id="IPR023214">
    <property type="entry name" value="HAD_sf"/>
</dbReference>
<dbReference type="Pfam" id="PF00702">
    <property type="entry name" value="Hydrolase"/>
    <property type="match status" value="1"/>
</dbReference>
<dbReference type="InterPro" id="IPR051400">
    <property type="entry name" value="HAD-like_hydrolase"/>
</dbReference>
<dbReference type="RefSeq" id="WP_055278879.1">
    <property type="nucleotide sequence ID" value="NZ_CABIXA010000007.1"/>
</dbReference>
<dbReference type="InterPro" id="IPR036412">
    <property type="entry name" value="HAD-like_sf"/>
</dbReference>
<evidence type="ECO:0000313" key="4">
    <source>
        <dbReference type="EMBL" id="CUO26940.1"/>
    </source>
</evidence>
<accession>A0A174DST7</accession>
<reference evidence="4 5" key="1">
    <citation type="submission" date="2015-09" db="EMBL/GenBank/DDBJ databases">
        <authorList>
            <consortium name="Pathogen Informatics"/>
        </authorList>
    </citation>
    <scope>NUCLEOTIDE SEQUENCE [LARGE SCALE GENOMIC DNA]</scope>
    <source>
        <strain evidence="4 5">2789STDY5608840</strain>
    </source>
</reference>
<dbReference type="PANTHER" id="PTHR46470">
    <property type="entry name" value="N-ACYLNEURAMINATE-9-PHOSPHATASE"/>
    <property type="match status" value="1"/>
</dbReference>
<comment type="cofactor">
    <cofactor evidence="1">
        <name>Mg(2+)</name>
        <dbReference type="ChEBI" id="CHEBI:18420"/>
    </cofactor>
</comment>
<dbReference type="GO" id="GO:0016787">
    <property type="term" value="F:hydrolase activity"/>
    <property type="evidence" value="ECO:0007669"/>
    <property type="project" value="UniProtKB-KW"/>
</dbReference>
<evidence type="ECO:0000313" key="5">
    <source>
        <dbReference type="Proteomes" id="UP000095517"/>
    </source>
</evidence>
<protein>
    <submittedName>
        <fullName evidence="4">HAD family hydrolase</fullName>
    </submittedName>
</protein>
<dbReference type="STRING" id="338188.ERS852397_01691"/>
<dbReference type="InterPro" id="IPR006439">
    <property type="entry name" value="HAD-SF_hydro_IA"/>
</dbReference>
<dbReference type="EMBL" id="CYZH01000007">
    <property type="protein sequence ID" value="CUO26940.1"/>
    <property type="molecule type" value="Genomic_DNA"/>
</dbReference>
<proteinExistence type="predicted"/>
<name>A0A174DST7_9BACE</name>
<keyword evidence="3" id="KW-0460">Magnesium</keyword>
<dbReference type="NCBIfam" id="TIGR01509">
    <property type="entry name" value="HAD-SF-IA-v3"/>
    <property type="match status" value="1"/>
</dbReference>
<evidence type="ECO:0000256" key="3">
    <source>
        <dbReference type="ARBA" id="ARBA00022842"/>
    </source>
</evidence>
<dbReference type="PRINTS" id="PR00413">
    <property type="entry name" value="HADHALOGNASE"/>
</dbReference>
<dbReference type="Gene3D" id="3.40.50.1000">
    <property type="entry name" value="HAD superfamily/HAD-like"/>
    <property type="match status" value="1"/>
</dbReference>
<evidence type="ECO:0000256" key="1">
    <source>
        <dbReference type="ARBA" id="ARBA00001946"/>
    </source>
</evidence>
<dbReference type="SUPFAM" id="SSF56784">
    <property type="entry name" value="HAD-like"/>
    <property type="match status" value="1"/>
</dbReference>
<sequence length="238" mass="26855">MIDKDKIKAVAFDFGGTLDSPFLHWMDIYIHLYTMKLNLPLTKENFRDSYVYAERMMEQLQLVKPEHSLLETQAFKTDLQFKSLIERGVLPDTPENREGLPLKAARLVTDYSSDYVVASRTVLDELHCSYTLLLVSNYYGNLKKIVTDLGIVSYFHSITDSTLEGVRKPDPSLWKRAIDRAGFAYEEVLVVGDSMKNDIQPGLSLGCQVVQGCPEGRTGEVGIPFITRLSELPALLSI</sequence>
<dbReference type="SFLD" id="SFLDG01129">
    <property type="entry name" value="C1.5:_HAD__Beta-PGM__Phosphata"/>
    <property type="match status" value="1"/>
</dbReference>
<dbReference type="GO" id="GO:0044281">
    <property type="term" value="P:small molecule metabolic process"/>
    <property type="evidence" value="ECO:0007669"/>
    <property type="project" value="UniProtKB-ARBA"/>
</dbReference>
<dbReference type="AlphaFoldDB" id="A0A174DST7"/>
<gene>
    <name evidence="4" type="ORF">ERS852397_01691</name>
</gene>